<keyword evidence="1" id="KW-0472">Membrane</keyword>
<name>A0A7V1LLV7_CALAY</name>
<dbReference type="InterPro" id="IPR000620">
    <property type="entry name" value="EamA_dom"/>
</dbReference>
<feature type="transmembrane region" description="Helical" evidence="1">
    <location>
        <begin position="157"/>
        <end position="174"/>
    </location>
</feature>
<gene>
    <name evidence="3" type="ORF">ENJ10_06605</name>
</gene>
<feature type="domain" description="EamA" evidence="2">
    <location>
        <begin position="156"/>
        <end position="286"/>
    </location>
</feature>
<dbReference type="PANTHER" id="PTHR22911:SF137">
    <property type="entry name" value="SOLUTE CARRIER FAMILY 35 MEMBER G2-RELATED"/>
    <property type="match status" value="1"/>
</dbReference>
<dbReference type="EMBL" id="DRLD01000178">
    <property type="protein sequence ID" value="HED10340.1"/>
    <property type="molecule type" value="Genomic_DNA"/>
</dbReference>
<evidence type="ECO:0000313" key="3">
    <source>
        <dbReference type="EMBL" id="HED10340.1"/>
    </source>
</evidence>
<dbReference type="InterPro" id="IPR037185">
    <property type="entry name" value="EmrE-like"/>
</dbReference>
<feature type="transmembrane region" description="Helical" evidence="1">
    <location>
        <begin position="7"/>
        <end position="29"/>
    </location>
</feature>
<feature type="transmembrane region" description="Helical" evidence="1">
    <location>
        <begin position="216"/>
        <end position="235"/>
    </location>
</feature>
<dbReference type="Proteomes" id="UP000886005">
    <property type="component" value="Unassembled WGS sequence"/>
</dbReference>
<proteinExistence type="predicted"/>
<dbReference type="Pfam" id="PF00892">
    <property type="entry name" value="EamA"/>
    <property type="match status" value="2"/>
</dbReference>
<feature type="transmembrane region" description="Helical" evidence="1">
    <location>
        <begin position="247"/>
        <end position="266"/>
    </location>
</feature>
<feature type="transmembrane region" description="Helical" evidence="1">
    <location>
        <begin position="127"/>
        <end position="145"/>
    </location>
</feature>
<dbReference type="SUPFAM" id="SSF103481">
    <property type="entry name" value="Multidrug resistance efflux transporter EmrE"/>
    <property type="match status" value="2"/>
</dbReference>
<feature type="transmembrane region" description="Helical" evidence="1">
    <location>
        <begin position="67"/>
        <end position="87"/>
    </location>
</feature>
<feature type="transmembrane region" description="Helical" evidence="1">
    <location>
        <begin position="272"/>
        <end position="291"/>
    </location>
</feature>
<feature type="transmembrane region" description="Helical" evidence="1">
    <location>
        <begin position="186"/>
        <end position="204"/>
    </location>
</feature>
<feature type="transmembrane region" description="Helical" evidence="1">
    <location>
        <begin position="99"/>
        <end position="120"/>
    </location>
</feature>
<keyword evidence="1" id="KW-1133">Transmembrane helix</keyword>
<feature type="transmembrane region" description="Helical" evidence="1">
    <location>
        <begin position="35"/>
        <end position="55"/>
    </location>
</feature>
<dbReference type="GO" id="GO:0016020">
    <property type="term" value="C:membrane"/>
    <property type="evidence" value="ECO:0007669"/>
    <property type="project" value="InterPro"/>
</dbReference>
<dbReference type="PANTHER" id="PTHR22911">
    <property type="entry name" value="ACYL-MALONYL CONDENSING ENZYME-RELATED"/>
    <property type="match status" value="1"/>
</dbReference>
<keyword evidence="1" id="KW-0812">Transmembrane</keyword>
<feature type="domain" description="EamA" evidence="2">
    <location>
        <begin position="7"/>
        <end position="142"/>
    </location>
</feature>
<sequence>MISKHKVYLYTAFSILFWAGSASAFKMALTVLTPLMLLWSSALISLTVMTLFLLWQGQIRQLRALSIREWAALLALGILNPFLYYIILFKAYALLPGQVAMSLNYLWPVVLALLSVPVLGHKLKARNLLAITLSFTGALIIATRGEMVAIEGISGPGVALALASTLVWALYWLLSARIQVTATVKLFTGFLSGGILTLLYGFFMLDEMLPATGVPWGAMLYVGVLEMGVTFFLWLKALQLADSAAQIGNLIYLTPFLSLLFLALFLHEPIHGSTLTGLLVIIGGILAQQYWSGKESP</sequence>
<evidence type="ECO:0000256" key="1">
    <source>
        <dbReference type="SAM" id="Phobius"/>
    </source>
</evidence>
<accession>A0A7V1LLV7</accession>
<protein>
    <submittedName>
        <fullName evidence="3">DMT family transporter</fullName>
    </submittedName>
</protein>
<comment type="caution">
    <text evidence="3">The sequence shown here is derived from an EMBL/GenBank/DDBJ whole genome shotgun (WGS) entry which is preliminary data.</text>
</comment>
<reference evidence="3" key="1">
    <citation type="journal article" date="2020" name="mSystems">
        <title>Genome- and Community-Level Interaction Insights into Carbon Utilization and Element Cycling Functions of Hydrothermarchaeota in Hydrothermal Sediment.</title>
        <authorList>
            <person name="Zhou Z."/>
            <person name="Liu Y."/>
            <person name="Xu W."/>
            <person name="Pan J."/>
            <person name="Luo Z.H."/>
            <person name="Li M."/>
        </authorList>
    </citation>
    <scope>NUCLEOTIDE SEQUENCE [LARGE SCALE GENOMIC DNA]</scope>
    <source>
        <strain evidence="3">HyVt-456</strain>
    </source>
</reference>
<evidence type="ECO:0000259" key="2">
    <source>
        <dbReference type="Pfam" id="PF00892"/>
    </source>
</evidence>
<dbReference type="AlphaFoldDB" id="A0A7V1LLV7"/>
<organism evidence="3">
    <name type="scientific">Caldithrix abyssi</name>
    <dbReference type="NCBI Taxonomy" id="187145"/>
    <lineage>
        <taxon>Bacteria</taxon>
        <taxon>Pseudomonadati</taxon>
        <taxon>Calditrichota</taxon>
        <taxon>Calditrichia</taxon>
        <taxon>Calditrichales</taxon>
        <taxon>Calditrichaceae</taxon>
        <taxon>Caldithrix</taxon>
    </lineage>
</organism>